<dbReference type="Gene3D" id="3.30.70.1440">
    <property type="entry name" value="Multidrug efflux transporter AcrB pore domain"/>
    <property type="match status" value="1"/>
</dbReference>
<evidence type="ECO:0000256" key="9">
    <source>
        <dbReference type="RuleBase" id="RU364070"/>
    </source>
</evidence>
<dbReference type="AlphaFoldDB" id="A0A809RLB4"/>
<dbReference type="Gene3D" id="3.30.70.1320">
    <property type="entry name" value="Multidrug efflux transporter AcrB pore domain like"/>
    <property type="match status" value="1"/>
</dbReference>
<organism evidence="10 11">
    <name type="scientific">Candidatus Desulfobacillus denitrificans</name>
    <dbReference type="NCBI Taxonomy" id="2608985"/>
    <lineage>
        <taxon>Bacteria</taxon>
        <taxon>Pseudomonadati</taxon>
        <taxon>Pseudomonadota</taxon>
        <taxon>Betaproteobacteria</taxon>
        <taxon>Candidatus Desulfobacillus</taxon>
    </lineage>
</organism>
<evidence type="ECO:0000313" key="11">
    <source>
        <dbReference type="Proteomes" id="UP000662914"/>
    </source>
</evidence>
<accession>A0A809RLB4</accession>
<dbReference type="Gene3D" id="1.20.1640.10">
    <property type="entry name" value="Multidrug efflux transporter AcrB transmembrane domain"/>
    <property type="match status" value="2"/>
</dbReference>
<dbReference type="FunFam" id="3.30.70.1430:FF:000002">
    <property type="entry name" value="Efflux pump membrane transporter"/>
    <property type="match status" value="1"/>
</dbReference>
<evidence type="ECO:0000256" key="2">
    <source>
        <dbReference type="ARBA" id="ARBA00010942"/>
    </source>
</evidence>
<dbReference type="FunFam" id="1.20.1640.10:FF:000001">
    <property type="entry name" value="Efflux pump membrane transporter"/>
    <property type="match status" value="1"/>
</dbReference>
<dbReference type="PANTHER" id="PTHR32063:SF13">
    <property type="entry name" value="MULTIDRUG EFFLUX PUMP SUBUNIT ACRB-RELATED"/>
    <property type="match status" value="1"/>
</dbReference>
<feature type="transmembrane region" description="Helical" evidence="9">
    <location>
        <begin position="540"/>
        <end position="556"/>
    </location>
</feature>
<dbReference type="InterPro" id="IPR027463">
    <property type="entry name" value="AcrB_DN_DC_subdom"/>
</dbReference>
<dbReference type="PRINTS" id="PR00702">
    <property type="entry name" value="ACRIFLAVINRP"/>
</dbReference>
<feature type="transmembrane region" description="Helical" evidence="9">
    <location>
        <begin position="366"/>
        <end position="386"/>
    </location>
</feature>
<keyword evidence="4" id="KW-1003">Cell membrane</keyword>
<feature type="transmembrane region" description="Helical" evidence="9">
    <location>
        <begin position="998"/>
        <end position="1024"/>
    </location>
</feature>
<keyword evidence="3 9" id="KW-0813">Transport</keyword>
<comment type="subcellular location">
    <subcellularLocation>
        <location evidence="1 9">Cell inner membrane</location>
        <topology evidence="1 9">Multi-pass membrane protein</topology>
    </subcellularLocation>
</comment>
<dbReference type="KEGG" id="ddz:DSYM_09810"/>
<dbReference type="SUPFAM" id="SSF82866">
    <property type="entry name" value="Multidrug efflux transporter AcrB transmembrane domain"/>
    <property type="match status" value="2"/>
</dbReference>
<dbReference type="FunFam" id="1.20.1640.10:FF:000002">
    <property type="entry name" value="Efflux pump membrane transporter"/>
    <property type="match status" value="1"/>
</dbReference>
<name>A0A809RLB4_9PROT</name>
<keyword evidence="5 9" id="KW-0997">Cell inner membrane</keyword>
<feature type="transmembrane region" description="Helical" evidence="9">
    <location>
        <begin position="921"/>
        <end position="944"/>
    </location>
</feature>
<dbReference type="InterPro" id="IPR001036">
    <property type="entry name" value="Acrflvin-R"/>
</dbReference>
<dbReference type="SUPFAM" id="SSF82693">
    <property type="entry name" value="Multidrug efflux transporter AcrB pore domain, PN1, PN2, PC1 and PC2 subdomains"/>
    <property type="match status" value="3"/>
</dbReference>
<dbReference type="SUPFAM" id="SSF82714">
    <property type="entry name" value="Multidrug efflux transporter AcrB TolC docking domain, DN and DC subdomains"/>
    <property type="match status" value="2"/>
</dbReference>
<sequence>MIPSFFIDRPIFAWVIAIMIMLGGALSLRQLPVASYPEVAPPALAITVNYPGASAKVVEETAVALIEQELNGIENLLYMDSASEQNLGTITLTFKAGTNLDLASVETQNRIKRAEPRLPEEARRLGVTVVKSARNFLLFISLFSPDKSLDNVALGSYAAANVLESIRRTPGVGEAILFGTEYSMRLWIKPERLQAFGLTPADVAKAVRAQNAQIATGELGQVPATPGQEYSATIITQGRLATPEEFGNIIIRSDARGATVRVKDVARVELGAQDYTISARVDGQPNAAIAVRMAPGANALDTARAVKDRMGELARFFPSNISWIIPYDTSTFVDISISEVVKTLIEAMVLVVLVIYLFLENARATFIPAIVVPVSLSGALIGLHLLGYSINVLTLFAMVLAIAIVVDDAIVVIENVERIMSEEGLSPRAATRKAMGQIINAVIAITVVLTAVFVPLLFFGGSVGAIYRQFAVTLILTMAFSASMALSLTPALCASMLKHQPGQELLPSTGFFGWFNRFFAATVQRYVAATRRMLGRPGRWLMVFAAILAATGWLFARLPGSFLPSEDQGYFLSIVQLPAGATRERTLEVLDSVEKHYLAQKEVAHVIGVAGFSFFGRGQNAAIAFITLKSWDERPNRQNGVESIVQRANMAFFRIKQAMVFAINVPPIPELAAVGGFDFRLQDRGGLGRDKLMEARNMALGLAGQNPALAGVRPEGQEPAPQVFLSVDRVKARALGIDLGDLNDTLQATLGAAYINDFVRQGRILRVQMQAEADMRRTPEDLLRLPVKNASGDMIPLAEIATAKWIVGNPKLDRYNGLPSMKISGNPAPGRSTGEALAAMEEVAAKLPPGFGFEWSGTSYEERLSGSQAPFLFAVSLIVVFLCLAALYESWSIPFAVMLVVPLGIFGAVLAVTLRGLPNDVYFKVGLIAIIGLSAKNAILIIEFARELQEQGKDLIEATLEACRLRFRPILMTSIAFMFGVLPLAVSTGAGANSRHAIGTGVIGGMLTATVLAVFLVPVFFVVVRRFFPGHARHPAETSHD</sequence>
<protein>
    <recommendedName>
        <fullName evidence="9">Efflux pump membrane transporter</fullName>
    </recommendedName>
</protein>
<reference evidence="10" key="1">
    <citation type="journal article" name="DNA Res.">
        <title>The physiological potential of anammox bacteria as revealed by their core genome structure.</title>
        <authorList>
            <person name="Okubo T."/>
            <person name="Toyoda A."/>
            <person name="Fukuhara K."/>
            <person name="Uchiyama I."/>
            <person name="Harigaya Y."/>
            <person name="Kuroiwa M."/>
            <person name="Suzuki T."/>
            <person name="Murakami Y."/>
            <person name="Suwa Y."/>
            <person name="Takami H."/>
        </authorList>
    </citation>
    <scope>NUCLEOTIDE SEQUENCE</scope>
    <source>
        <strain evidence="10">317325-3</strain>
    </source>
</reference>
<dbReference type="EMBL" id="AP021857">
    <property type="protein sequence ID" value="BBO20282.1"/>
    <property type="molecule type" value="Genomic_DNA"/>
</dbReference>
<feature type="transmembrane region" description="Helical" evidence="9">
    <location>
        <begin position="965"/>
        <end position="986"/>
    </location>
</feature>
<feature type="transmembrane region" description="Helical" evidence="9">
    <location>
        <begin position="895"/>
        <end position="915"/>
    </location>
</feature>
<dbReference type="PANTHER" id="PTHR32063">
    <property type="match status" value="1"/>
</dbReference>
<evidence type="ECO:0000256" key="5">
    <source>
        <dbReference type="ARBA" id="ARBA00022519"/>
    </source>
</evidence>
<evidence type="ECO:0000313" key="10">
    <source>
        <dbReference type="EMBL" id="BBO20282.1"/>
    </source>
</evidence>
<gene>
    <name evidence="10" type="ORF">DSYM_09810</name>
</gene>
<feature type="transmembrane region" description="Helical" evidence="9">
    <location>
        <begin position="869"/>
        <end position="888"/>
    </location>
</feature>
<dbReference type="GO" id="GO:0005886">
    <property type="term" value="C:plasma membrane"/>
    <property type="evidence" value="ECO:0007669"/>
    <property type="project" value="UniProtKB-SubCell"/>
</dbReference>
<proteinExistence type="inferred from homology"/>
<feature type="transmembrane region" description="Helical" evidence="9">
    <location>
        <begin position="392"/>
        <end position="413"/>
    </location>
</feature>
<evidence type="ECO:0000256" key="8">
    <source>
        <dbReference type="ARBA" id="ARBA00023136"/>
    </source>
</evidence>
<evidence type="ECO:0000256" key="1">
    <source>
        <dbReference type="ARBA" id="ARBA00004429"/>
    </source>
</evidence>
<keyword evidence="8 9" id="KW-0472">Membrane</keyword>
<dbReference type="NCBIfam" id="NF000282">
    <property type="entry name" value="RND_permease_1"/>
    <property type="match status" value="1"/>
</dbReference>
<dbReference type="InterPro" id="IPR004764">
    <property type="entry name" value="MdtF-like"/>
</dbReference>
<evidence type="ECO:0000256" key="7">
    <source>
        <dbReference type="ARBA" id="ARBA00022989"/>
    </source>
</evidence>
<feature type="transmembrane region" description="Helical" evidence="9">
    <location>
        <begin position="434"/>
        <end position="458"/>
    </location>
</feature>
<dbReference type="Proteomes" id="UP000662914">
    <property type="component" value="Chromosome"/>
</dbReference>
<dbReference type="FunFam" id="3.30.70.1430:FF:000001">
    <property type="entry name" value="Efflux pump membrane transporter"/>
    <property type="match status" value="1"/>
</dbReference>
<comment type="similarity">
    <text evidence="2 9">Belongs to the resistance-nodulation-cell division (RND) (TC 2.A.6) family.</text>
</comment>
<feature type="transmembrane region" description="Helical" evidence="9">
    <location>
        <begin position="340"/>
        <end position="359"/>
    </location>
</feature>
<dbReference type="Gene3D" id="3.30.2090.10">
    <property type="entry name" value="Multidrug efflux transporter AcrB TolC docking domain, DN and DC subdomains"/>
    <property type="match status" value="2"/>
</dbReference>
<evidence type="ECO:0000256" key="4">
    <source>
        <dbReference type="ARBA" id="ARBA00022475"/>
    </source>
</evidence>
<feature type="transmembrane region" description="Helical" evidence="9">
    <location>
        <begin position="470"/>
        <end position="493"/>
    </location>
</feature>
<dbReference type="GO" id="GO:0042910">
    <property type="term" value="F:xenobiotic transmembrane transporter activity"/>
    <property type="evidence" value="ECO:0007669"/>
    <property type="project" value="TreeGrafter"/>
</dbReference>
<dbReference type="Gene3D" id="3.30.70.1430">
    <property type="entry name" value="Multidrug efflux transporter AcrB pore domain"/>
    <property type="match status" value="2"/>
</dbReference>
<evidence type="ECO:0000256" key="3">
    <source>
        <dbReference type="ARBA" id="ARBA00022448"/>
    </source>
</evidence>
<dbReference type="NCBIfam" id="TIGR00915">
    <property type="entry name" value="2A0602"/>
    <property type="match status" value="1"/>
</dbReference>
<feature type="transmembrane region" description="Helical" evidence="9">
    <location>
        <begin position="12"/>
        <end position="31"/>
    </location>
</feature>
<dbReference type="GO" id="GO:0015562">
    <property type="term" value="F:efflux transmembrane transporter activity"/>
    <property type="evidence" value="ECO:0007669"/>
    <property type="project" value="InterPro"/>
</dbReference>
<dbReference type="GO" id="GO:0009636">
    <property type="term" value="P:response to toxic substance"/>
    <property type="evidence" value="ECO:0007669"/>
    <property type="project" value="UniProtKB-ARBA"/>
</dbReference>
<keyword evidence="7 9" id="KW-1133">Transmembrane helix</keyword>
<evidence type="ECO:0000256" key="6">
    <source>
        <dbReference type="ARBA" id="ARBA00022692"/>
    </source>
</evidence>
<keyword evidence="6 9" id="KW-0812">Transmembrane</keyword>
<dbReference type="Pfam" id="PF00873">
    <property type="entry name" value="ACR_tran"/>
    <property type="match status" value="1"/>
</dbReference>